<sequence length="358" mass="36896">MSAKTHLAKAIHWPAGAQVHPREMLAAALGMGMPLLLAGATGQIALGQAAALGSLAIGAGAVAGSGIDARDEARIRPLAALLAPVAAAAGIAAALAGHGILTDAIVLLLAGAAACLGGYSRPLAIAATRFVLFLIIATGAASAAPHRAGFLLLALAGALWTCLLCLLLAPRATALPQADTRLPLPLPLPTTAQRLRRWRRTLSQWAGWQYTLRLVLGLGCAGILRGMFPNHHFEWITLTVAILLQRQPEGFAVKATQRVAGTLLGVLGASLLLGHQLPYWLVAFNAGWLAGIRPLLRLRNYLAYSAVMTPLMVMIMSASGPADGGMLMDRVAATAIGAVIVLLVDRIALKAAGGALAN</sequence>
<name>A0A0C4YWN2_9BURK</name>
<feature type="transmembrane region" description="Helical" evidence="5">
    <location>
        <begin position="205"/>
        <end position="228"/>
    </location>
</feature>
<evidence type="ECO:0000256" key="3">
    <source>
        <dbReference type="ARBA" id="ARBA00022989"/>
    </source>
</evidence>
<organism evidence="7 8">
    <name type="scientific">Cupriavidus basilensis</name>
    <dbReference type="NCBI Taxonomy" id="68895"/>
    <lineage>
        <taxon>Bacteria</taxon>
        <taxon>Pseudomonadati</taxon>
        <taxon>Pseudomonadota</taxon>
        <taxon>Betaproteobacteria</taxon>
        <taxon>Burkholderiales</taxon>
        <taxon>Burkholderiaceae</taxon>
        <taxon>Cupriavidus</taxon>
    </lineage>
</organism>
<feature type="transmembrane region" description="Helical" evidence="5">
    <location>
        <begin position="100"/>
        <end position="119"/>
    </location>
</feature>
<dbReference type="KEGG" id="cbw:RR42_s3330"/>
<dbReference type="STRING" id="68895.RR42_s3330"/>
<protein>
    <submittedName>
        <fullName evidence="7">Integral membrane protein</fullName>
    </submittedName>
</protein>
<proteinExistence type="predicted"/>
<feature type="transmembrane region" description="Helical" evidence="5">
    <location>
        <begin position="44"/>
        <end position="63"/>
    </location>
</feature>
<feature type="transmembrane region" description="Helical" evidence="5">
    <location>
        <begin position="331"/>
        <end position="349"/>
    </location>
</feature>
<keyword evidence="3 5" id="KW-1133">Transmembrane helix</keyword>
<dbReference type="Pfam" id="PF13515">
    <property type="entry name" value="FUSC_2"/>
    <property type="match status" value="1"/>
</dbReference>
<dbReference type="InterPro" id="IPR049453">
    <property type="entry name" value="Memb_transporter_dom"/>
</dbReference>
<dbReference type="AlphaFoldDB" id="A0A0C4YWN2"/>
<reference evidence="7 8" key="1">
    <citation type="journal article" date="2015" name="Genome Announc.">
        <title>Complete Genome Sequence of Cupriavidus basilensis 4G11, Isolated from the Oak Ridge Field Research Center Site.</title>
        <authorList>
            <person name="Ray J."/>
            <person name="Waters R.J."/>
            <person name="Skerker J.M."/>
            <person name="Kuehl J.V."/>
            <person name="Price M.N."/>
            <person name="Huang J."/>
            <person name="Chakraborty R."/>
            <person name="Arkin A.P."/>
            <person name="Deutschbauer A."/>
        </authorList>
    </citation>
    <scope>NUCLEOTIDE SEQUENCE [LARGE SCALE GENOMIC DNA]</scope>
    <source>
        <strain evidence="7">4G11</strain>
    </source>
</reference>
<dbReference type="RefSeq" id="WP_043357272.1">
    <property type="nucleotide sequence ID" value="NZ_CP010537.1"/>
</dbReference>
<feature type="transmembrane region" description="Helical" evidence="5">
    <location>
        <begin position="75"/>
        <end position="94"/>
    </location>
</feature>
<keyword evidence="8" id="KW-1185">Reference proteome</keyword>
<gene>
    <name evidence="7" type="ORF">RR42_s3330</name>
</gene>
<evidence type="ECO:0000256" key="1">
    <source>
        <dbReference type="ARBA" id="ARBA00004141"/>
    </source>
</evidence>
<keyword evidence="4 5" id="KW-0472">Membrane</keyword>
<evidence type="ECO:0000313" key="7">
    <source>
        <dbReference type="EMBL" id="AJG24906.1"/>
    </source>
</evidence>
<comment type="subcellular location">
    <subcellularLocation>
        <location evidence="1">Membrane</location>
        <topology evidence="1">Multi-pass membrane protein</topology>
    </subcellularLocation>
</comment>
<dbReference type="EMBL" id="CP010537">
    <property type="protein sequence ID" value="AJG24906.1"/>
    <property type="molecule type" value="Genomic_DNA"/>
</dbReference>
<evidence type="ECO:0000313" key="8">
    <source>
        <dbReference type="Proteomes" id="UP000031843"/>
    </source>
</evidence>
<keyword evidence="2 5" id="KW-0812">Transmembrane</keyword>
<dbReference type="GO" id="GO:0016020">
    <property type="term" value="C:membrane"/>
    <property type="evidence" value="ECO:0007669"/>
    <property type="project" value="UniProtKB-SubCell"/>
</dbReference>
<feature type="domain" description="Integral membrane bound transporter" evidence="6">
    <location>
        <begin position="223"/>
        <end position="344"/>
    </location>
</feature>
<feature type="transmembrane region" description="Helical" evidence="5">
    <location>
        <begin position="126"/>
        <end position="144"/>
    </location>
</feature>
<dbReference type="Proteomes" id="UP000031843">
    <property type="component" value="Chromosome secondary"/>
</dbReference>
<evidence type="ECO:0000256" key="5">
    <source>
        <dbReference type="SAM" id="Phobius"/>
    </source>
</evidence>
<evidence type="ECO:0000256" key="4">
    <source>
        <dbReference type="ARBA" id="ARBA00023136"/>
    </source>
</evidence>
<evidence type="ECO:0000259" key="6">
    <source>
        <dbReference type="Pfam" id="PF13515"/>
    </source>
</evidence>
<feature type="transmembrane region" description="Helical" evidence="5">
    <location>
        <begin position="301"/>
        <end position="319"/>
    </location>
</feature>
<feature type="transmembrane region" description="Helical" evidence="5">
    <location>
        <begin position="150"/>
        <end position="169"/>
    </location>
</feature>
<accession>A0A0C4YWN2</accession>
<evidence type="ECO:0000256" key="2">
    <source>
        <dbReference type="ARBA" id="ARBA00022692"/>
    </source>
</evidence>
<dbReference type="OrthoDB" id="7548252at2"/>